<gene>
    <name evidence="3" type="ORF">Psi02_12900</name>
</gene>
<accession>A0A8J3UKD7</accession>
<dbReference type="InterPro" id="IPR023393">
    <property type="entry name" value="START-like_dom_sf"/>
</dbReference>
<evidence type="ECO:0000256" key="1">
    <source>
        <dbReference type="ARBA" id="ARBA00006817"/>
    </source>
</evidence>
<evidence type="ECO:0000313" key="4">
    <source>
        <dbReference type="Proteomes" id="UP000644610"/>
    </source>
</evidence>
<reference evidence="3" key="1">
    <citation type="submission" date="2021-01" db="EMBL/GenBank/DDBJ databases">
        <title>Whole genome shotgun sequence of Planotetraspora silvatica NBRC 100141.</title>
        <authorList>
            <person name="Komaki H."/>
            <person name="Tamura T."/>
        </authorList>
    </citation>
    <scope>NUCLEOTIDE SEQUENCE</scope>
    <source>
        <strain evidence="3">NBRC 100141</strain>
    </source>
</reference>
<dbReference type="Proteomes" id="UP000644610">
    <property type="component" value="Unassembled WGS sequence"/>
</dbReference>
<dbReference type="InterPro" id="IPR013538">
    <property type="entry name" value="ASHA1/2-like_C"/>
</dbReference>
<evidence type="ECO:0000313" key="3">
    <source>
        <dbReference type="EMBL" id="GII44866.1"/>
    </source>
</evidence>
<dbReference type="Pfam" id="PF08327">
    <property type="entry name" value="AHSA1"/>
    <property type="match status" value="1"/>
</dbReference>
<dbReference type="EMBL" id="BOOQ01000006">
    <property type="protein sequence ID" value="GII44866.1"/>
    <property type="molecule type" value="Genomic_DNA"/>
</dbReference>
<dbReference type="RefSeq" id="WP_203972506.1">
    <property type="nucleotide sequence ID" value="NZ_BAAAKY010000028.1"/>
</dbReference>
<comment type="caution">
    <text evidence="3">The sequence shown here is derived from an EMBL/GenBank/DDBJ whole genome shotgun (WGS) entry which is preliminary data.</text>
</comment>
<keyword evidence="4" id="KW-1185">Reference proteome</keyword>
<dbReference type="AlphaFoldDB" id="A0A8J3UKD7"/>
<comment type="similarity">
    <text evidence="1">Belongs to the AHA1 family.</text>
</comment>
<dbReference type="CDD" id="cd07814">
    <property type="entry name" value="SRPBCC_CalC_Aha1-like"/>
    <property type="match status" value="1"/>
</dbReference>
<proteinExistence type="inferred from homology"/>
<evidence type="ECO:0000259" key="2">
    <source>
        <dbReference type="Pfam" id="PF08327"/>
    </source>
</evidence>
<dbReference type="Gene3D" id="3.30.530.20">
    <property type="match status" value="1"/>
</dbReference>
<protein>
    <recommendedName>
        <fullName evidence="2">Activator of Hsp90 ATPase homologue 1/2-like C-terminal domain-containing protein</fullName>
    </recommendedName>
</protein>
<dbReference type="SUPFAM" id="SSF55961">
    <property type="entry name" value="Bet v1-like"/>
    <property type="match status" value="1"/>
</dbReference>
<name>A0A8J3UKD7_9ACTN</name>
<organism evidence="3 4">
    <name type="scientific">Planotetraspora silvatica</name>
    <dbReference type="NCBI Taxonomy" id="234614"/>
    <lineage>
        <taxon>Bacteria</taxon>
        <taxon>Bacillati</taxon>
        <taxon>Actinomycetota</taxon>
        <taxon>Actinomycetes</taxon>
        <taxon>Streptosporangiales</taxon>
        <taxon>Streptosporangiaceae</taxon>
        <taxon>Planotetraspora</taxon>
    </lineage>
</organism>
<feature type="domain" description="Activator of Hsp90 ATPase homologue 1/2-like C-terminal" evidence="2">
    <location>
        <begin position="18"/>
        <end position="141"/>
    </location>
</feature>
<sequence length="145" mass="16357">MTMSTDRTSIEVDEFLPHPPAKVWRALTDPALQERWLMAGDMKPVVGHRFTFTTRPIPQVEFDGVISCEVLDVEEGRLLRISWRGGSLDTTVTWRLVAEGQGTRLFVEHAGFDLDDPAQAFAFTNMGSGWRSTVMRSLLKTLSEM</sequence>